<dbReference type="PANTHER" id="PTHR10434">
    <property type="entry name" value="1-ACYL-SN-GLYCEROL-3-PHOSPHATE ACYLTRANSFERASE"/>
    <property type="match status" value="1"/>
</dbReference>
<evidence type="ECO:0000256" key="6">
    <source>
        <dbReference type="ARBA" id="ARBA00016139"/>
    </source>
</evidence>
<comment type="domain">
    <text evidence="9">The HXXXXD motif is essential for acyltransferase activity and may constitute the binding site for the phosphate moiety of the glycerol-3-phosphate.</text>
</comment>
<dbReference type="SMART" id="SM00563">
    <property type="entry name" value="PlsC"/>
    <property type="match status" value="1"/>
</dbReference>
<comment type="pathway">
    <text evidence="3">Lipid metabolism.</text>
</comment>
<proteinExistence type="inferred from homology"/>
<evidence type="ECO:0000256" key="5">
    <source>
        <dbReference type="ARBA" id="ARBA00013211"/>
    </source>
</evidence>
<gene>
    <name evidence="12" type="ORF">FcAc13_01795</name>
</gene>
<comment type="pathway">
    <text evidence="2">Phospholipid metabolism; CDP-diacylglycerol biosynthesis; CDP-diacylglycerol from sn-glycerol 3-phosphate: step 2/3.</text>
</comment>
<keyword evidence="7 9" id="KW-0808">Transferase</keyword>
<keyword evidence="9" id="KW-0594">Phospholipid biosynthesis</keyword>
<evidence type="ECO:0000256" key="1">
    <source>
        <dbReference type="ARBA" id="ARBA00001141"/>
    </source>
</evidence>
<feature type="transmembrane region" description="Helical" evidence="10">
    <location>
        <begin position="7"/>
        <end position="29"/>
    </location>
</feature>
<evidence type="ECO:0000256" key="9">
    <source>
        <dbReference type="RuleBase" id="RU361267"/>
    </source>
</evidence>
<sequence length="248" mass="28039">MIFLLRLVAVVALGLLICIFGILFCLFNPRNPTNVARFAHIFGVVLTPLFGIKVITRQSKAVKNLGSSVYIANHQNNFDVLAAGDVVQYKTVTVGKKSLAWIPFFGQLYYLTGNILLDRDNKSKARDTLSQIVDIMNKKDISIWMFPEGTRSRGRGLLPFKTGAFRTAIAAKVPIIPICISDTTKIKLNRWNNGYIIVEMMDPIETKELTKEDVKGLMDHCYQIMADKIQQLNDEVKQLNQKKFKDNI</sequence>
<dbReference type="RefSeq" id="WP_187754489.1">
    <property type="nucleotide sequence ID" value="NZ_JABURY010000006.1"/>
</dbReference>
<dbReference type="EC" id="2.3.1.51" evidence="5 9"/>
<dbReference type="NCBIfam" id="TIGR00530">
    <property type="entry name" value="AGP_acyltrn"/>
    <property type="match status" value="1"/>
</dbReference>
<keyword evidence="9" id="KW-0443">Lipid metabolism</keyword>
<evidence type="ECO:0000256" key="8">
    <source>
        <dbReference type="ARBA" id="ARBA00023315"/>
    </source>
</evidence>
<evidence type="ECO:0000259" key="11">
    <source>
        <dbReference type="SMART" id="SM00563"/>
    </source>
</evidence>
<dbReference type="SUPFAM" id="SSF69593">
    <property type="entry name" value="Glycerol-3-phosphate (1)-acyltransferase"/>
    <property type="match status" value="1"/>
</dbReference>
<dbReference type="EMBL" id="JABURY010000006">
    <property type="protein sequence ID" value="MBC9130040.1"/>
    <property type="molecule type" value="Genomic_DNA"/>
</dbReference>
<keyword evidence="10" id="KW-0472">Membrane</keyword>
<feature type="domain" description="Phospholipid/glycerol acyltransferase" evidence="11">
    <location>
        <begin position="68"/>
        <end position="183"/>
    </location>
</feature>
<keyword evidence="8 9" id="KW-0012">Acyltransferase</keyword>
<keyword evidence="10" id="KW-0812">Transmembrane</keyword>
<evidence type="ECO:0000256" key="7">
    <source>
        <dbReference type="ARBA" id="ARBA00022679"/>
    </source>
</evidence>
<feature type="transmembrane region" description="Helical" evidence="10">
    <location>
        <begin position="35"/>
        <end position="55"/>
    </location>
</feature>
<dbReference type="Pfam" id="PF01553">
    <property type="entry name" value="Acyltransferase"/>
    <property type="match status" value="1"/>
</dbReference>
<reference evidence="12 13" key="1">
    <citation type="submission" date="2020-06" db="EMBL/GenBank/DDBJ databases">
        <title>Frischella cerana isolated from Apis cerana gut homogenate.</title>
        <authorList>
            <person name="Wolter L.A."/>
            <person name="Suenami S."/>
            <person name="Miyazaki R."/>
        </authorList>
    </citation>
    <scope>NUCLEOTIDE SEQUENCE [LARGE SCALE GENOMIC DNA]</scope>
    <source>
        <strain evidence="12 13">Ac13</strain>
    </source>
</reference>
<evidence type="ECO:0000256" key="10">
    <source>
        <dbReference type="SAM" id="Phobius"/>
    </source>
</evidence>
<keyword evidence="9" id="KW-0444">Lipid biosynthesis</keyword>
<name>A0ABR7QV79_9GAMM</name>
<dbReference type="PANTHER" id="PTHR10434:SF11">
    <property type="entry name" value="1-ACYL-SN-GLYCEROL-3-PHOSPHATE ACYLTRANSFERASE"/>
    <property type="match status" value="1"/>
</dbReference>
<comment type="similarity">
    <text evidence="4 9">Belongs to the 1-acyl-sn-glycerol-3-phosphate acyltransferase family.</text>
</comment>
<dbReference type="GO" id="GO:0003841">
    <property type="term" value="F:1-acylglycerol-3-phosphate O-acyltransferase activity"/>
    <property type="evidence" value="ECO:0007669"/>
    <property type="project" value="UniProtKB-EC"/>
</dbReference>
<keyword evidence="10" id="KW-1133">Transmembrane helix</keyword>
<comment type="catalytic activity">
    <reaction evidence="1 9">
        <text>a 1-acyl-sn-glycero-3-phosphate + an acyl-CoA = a 1,2-diacyl-sn-glycero-3-phosphate + CoA</text>
        <dbReference type="Rhea" id="RHEA:19709"/>
        <dbReference type="ChEBI" id="CHEBI:57287"/>
        <dbReference type="ChEBI" id="CHEBI:57970"/>
        <dbReference type="ChEBI" id="CHEBI:58342"/>
        <dbReference type="ChEBI" id="CHEBI:58608"/>
        <dbReference type="EC" id="2.3.1.51"/>
    </reaction>
</comment>
<evidence type="ECO:0000256" key="3">
    <source>
        <dbReference type="ARBA" id="ARBA00005189"/>
    </source>
</evidence>
<evidence type="ECO:0000256" key="4">
    <source>
        <dbReference type="ARBA" id="ARBA00008655"/>
    </source>
</evidence>
<dbReference type="InterPro" id="IPR004552">
    <property type="entry name" value="AGP_acyltrans"/>
</dbReference>
<keyword evidence="9" id="KW-1208">Phospholipid metabolism</keyword>
<evidence type="ECO:0000313" key="13">
    <source>
        <dbReference type="Proteomes" id="UP000651208"/>
    </source>
</evidence>
<organism evidence="12 13">
    <name type="scientific">Frischella japonica</name>
    <dbReference type="NCBI Taxonomy" id="2741544"/>
    <lineage>
        <taxon>Bacteria</taxon>
        <taxon>Pseudomonadati</taxon>
        <taxon>Pseudomonadota</taxon>
        <taxon>Gammaproteobacteria</taxon>
        <taxon>Orbales</taxon>
        <taxon>Orbaceae</taxon>
        <taxon>Frischella</taxon>
    </lineage>
</organism>
<evidence type="ECO:0000313" key="12">
    <source>
        <dbReference type="EMBL" id="MBC9130040.1"/>
    </source>
</evidence>
<dbReference type="Proteomes" id="UP000651208">
    <property type="component" value="Unassembled WGS sequence"/>
</dbReference>
<evidence type="ECO:0000256" key="2">
    <source>
        <dbReference type="ARBA" id="ARBA00004728"/>
    </source>
</evidence>
<dbReference type="InterPro" id="IPR002123">
    <property type="entry name" value="Plipid/glycerol_acylTrfase"/>
</dbReference>
<accession>A0ABR7QV79</accession>
<dbReference type="CDD" id="cd07989">
    <property type="entry name" value="LPLAT_AGPAT-like"/>
    <property type="match status" value="1"/>
</dbReference>
<protein>
    <recommendedName>
        <fullName evidence="6 9">1-acyl-sn-glycerol-3-phosphate acyltransferase</fullName>
        <ecNumber evidence="5 9">2.3.1.51</ecNumber>
    </recommendedName>
</protein>
<keyword evidence="13" id="KW-1185">Reference proteome</keyword>
<comment type="caution">
    <text evidence="12">The sequence shown here is derived from an EMBL/GenBank/DDBJ whole genome shotgun (WGS) entry which is preliminary data.</text>
</comment>